<evidence type="ECO:0000256" key="2">
    <source>
        <dbReference type="ARBA" id="ARBA00022614"/>
    </source>
</evidence>
<dbReference type="Gene3D" id="3.30.200.20">
    <property type="entry name" value="Phosphorylase Kinase, domain 1"/>
    <property type="match status" value="1"/>
</dbReference>
<feature type="compositionally biased region" description="Pro residues" evidence="9">
    <location>
        <begin position="249"/>
        <end position="258"/>
    </location>
</feature>
<dbReference type="InterPro" id="IPR011009">
    <property type="entry name" value="Kinase-like_dom_sf"/>
</dbReference>
<dbReference type="Pfam" id="PF13855">
    <property type="entry name" value="LRR_8"/>
    <property type="match status" value="1"/>
</dbReference>
<keyword evidence="3 10" id="KW-0812">Transmembrane</keyword>
<dbReference type="InterPro" id="IPR046959">
    <property type="entry name" value="PRK1-6/SRF4-like"/>
</dbReference>
<dbReference type="Pfam" id="PF07714">
    <property type="entry name" value="PK_Tyr_Ser-Thr"/>
    <property type="match status" value="1"/>
</dbReference>
<dbReference type="EMBL" id="GISG01251307">
    <property type="protein sequence ID" value="MBA4671573.1"/>
    <property type="molecule type" value="Transcribed_RNA"/>
</dbReference>
<comment type="subcellular location">
    <subcellularLocation>
        <location evidence="1">Membrane</location>
    </subcellularLocation>
</comment>
<evidence type="ECO:0000256" key="11">
    <source>
        <dbReference type="SAM" id="SignalP"/>
    </source>
</evidence>
<dbReference type="GO" id="GO:0004675">
    <property type="term" value="F:transmembrane receptor protein serine/threonine kinase activity"/>
    <property type="evidence" value="ECO:0007669"/>
    <property type="project" value="UniProtKB-EC"/>
</dbReference>
<dbReference type="SUPFAM" id="SSF52058">
    <property type="entry name" value="L domain-like"/>
    <property type="match status" value="1"/>
</dbReference>
<evidence type="ECO:0000259" key="12">
    <source>
        <dbReference type="PROSITE" id="PS50011"/>
    </source>
</evidence>
<feature type="compositionally biased region" description="Low complexity" evidence="9">
    <location>
        <begin position="269"/>
        <end position="287"/>
    </location>
</feature>
<dbReference type="InterPro" id="IPR001611">
    <property type="entry name" value="Leu-rich_rpt"/>
</dbReference>
<evidence type="ECO:0000256" key="7">
    <source>
        <dbReference type="ARBA" id="ARBA00023136"/>
    </source>
</evidence>
<dbReference type="InterPro" id="IPR032675">
    <property type="entry name" value="LRR_dom_sf"/>
</dbReference>
<dbReference type="PANTHER" id="PTHR48007">
    <property type="entry name" value="LEUCINE-RICH REPEAT RECEPTOR-LIKE PROTEIN KINASE PXC1"/>
    <property type="match status" value="1"/>
</dbReference>
<dbReference type="InterPro" id="IPR001245">
    <property type="entry name" value="Ser-Thr/Tyr_kinase_cat_dom"/>
</dbReference>
<keyword evidence="4 11" id="KW-0732">Signal</keyword>
<dbReference type="FunFam" id="1.10.510.10:FF:000095">
    <property type="entry name" value="protein STRUBBELIG-RECEPTOR FAMILY 8"/>
    <property type="match status" value="1"/>
</dbReference>
<evidence type="ECO:0000256" key="4">
    <source>
        <dbReference type="ARBA" id="ARBA00022729"/>
    </source>
</evidence>
<feature type="domain" description="Protein kinase" evidence="12">
    <location>
        <begin position="407"/>
        <end position="684"/>
    </location>
</feature>
<feature type="region of interest" description="Disordered" evidence="9">
    <location>
        <begin position="243"/>
        <end position="288"/>
    </location>
</feature>
<feature type="chain" id="PRO_5027974589" evidence="11">
    <location>
        <begin position="28"/>
        <end position="715"/>
    </location>
</feature>
<evidence type="ECO:0000256" key="5">
    <source>
        <dbReference type="ARBA" id="ARBA00022737"/>
    </source>
</evidence>
<reference evidence="13" key="1">
    <citation type="journal article" date="2013" name="J. Plant Res.">
        <title>Effect of fungi and light on seed germination of three Opuntia species from semiarid lands of central Mexico.</title>
        <authorList>
            <person name="Delgado-Sanchez P."/>
            <person name="Jimenez-Bremont J.F."/>
            <person name="Guerrero-Gonzalez Mde L."/>
            <person name="Flores J."/>
        </authorList>
    </citation>
    <scope>NUCLEOTIDE SEQUENCE</scope>
    <source>
        <tissue evidence="13">Cladode</tissue>
    </source>
</reference>
<evidence type="ECO:0000313" key="13">
    <source>
        <dbReference type="EMBL" id="MBA4671573.1"/>
    </source>
</evidence>
<keyword evidence="7 10" id="KW-0472">Membrane</keyword>
<dbReference type="Pfam" id="PF08263">
    <property type="entry name" value="LRRNT_2"/>
    <property type="match status" value="1"/>
</dbReference>
<evidence type="ECO:0000256" key="9">
    <source>
        <dbReference type="SAM" id="MobiDB-lite"/>
    </source>
</evidence>
<dbReference type="GO" id="GO:0016020">
    <property type="term" value="C:membrane"/>
    <property type="evidence" value="ECO:0007669"/>
    <property type="project" value="UniProtKB-SubCell"/>
</dbReference>
<evidence type="ECO:0000256" key="3">
    <source>
        <dbReference type="ARBA" id="ARBA00022692"/>
    </source>
</evidence>
<dbReference type="FunFam" id="3.80.10.10:FF:000062">
    <property type="entry name" value="protein STRUBBELIG-RECEPTOR FAMILY 3"/>
    <property type="match status" value="1"/>
</dbReference>
<dbReference type="AlphaFoldDB" id="A0A7C9APV5"/>
<keyword evidence="2" id="KW-0433">Leucine-rich repeat</keyword>
<dbReference type="Gene3D" id="1.10.510.10">
    <property type="entry name" value="Transferase(Phosphotransferase) domain 1"/>
    <property type="match status" value="1"/>
</dbReference>
<organism evidence="13">
    <name type="scientific">Opuntia streptacantha</name>
    <name type="common">Prickly pear cactus</name>
    <name type="synonym">Opuntia cardona</name>
    <dbReference type="NCBI Taxonomy" id="393608"/>
    <lineage>
        <taxon>Eukaryota</taxon>
        <taxon>Viridiplantae</taxon>
        <taxon>Streptophyta</taxon>
        <taxon>Embryophyta</taxon>
        <taxon>Tracheophyta</taxon>
        <taxon>Spermatophyta</taxon>
        <taxon>Magnoliopsida</taxon>
        <taxon>eudicotyledons</taxon>
        <taxon>Gunneridae</taxon>
        <taxon>Pentapetalae</taxon>
        <taxon>Caryophyllales</taxon>
        <taxon>Cactineae</taxon>
        <taxon>Cactaceae</taxon>
        <taxon>Opuntioideae</taxon>
        <taxon>Opuntia</taxon>
    </lineage>
</organism>
<evidence type="ECO:0000256" key="10">
    <source>
        <dbReference type="SAM" id="Phobius"/>
    </source>
</evidence>
<dbReference type="Gene3D" id="3.80.10.10">
    <property type="entry name" value="Ribonuclease Inhibitor"/>
    <property type="match status" value="1"/>
</dbReference>
<reference evidence="13" key="2">
    <citation type="submission" date="2020-07" db="EMBL/GenBank/DDBJ databases">
        <authorList>
            <person name="Vera ALvarez R."/>
            <person name="Arias-Moreno D.M."/>
            <person name="Jimenez-Jacinto V."/>
            <person name="Jimenez-Bremont J.F."/>
            <person name="Swaminathan K."/>
            <person name="Moose S.P."/>
            <person name="Guerrero-Gonzalez M.L."/>
            <person name="Marino-Ramirez L."/>
            <person name="Landsman D."/>
            <person name="Rodriguez-Kessler M."/>
            <person name="Delgado-Sanchez P."/>
        </authorList>
    </citation>
    <scope>NUCLEOTIDE SEQUENCE</scope>
    <source>
        <tissue evidence="13">Cladode</tissue>
    </source>
</reference>
<accession>A0A7C9APV5</accession>
<dbReference type="CDD" id="cd14066">
    <property type="entry name" value="STKc_IRAK"/>
    <property type="match status" value="1"/>
</dbReference>
<proteinExistence type="predicted"/>
<dbReference type="InterPro" id="IPR013210">
    <property type="entry name" value="LRR_N_plant-typ"/>
</dbReference>
<feature type="signal peptide" evidence="11">
    <location>
        <begin position="1"/>
        <end position="27"/>
    </location>
</feature>
<evidence type="ECO:0000256" key="6">
    <source>
        <dbReference type="ARBA" id="ARBA00022989"/>
    </source>
</evidence>
<dbReference type="InterPro" id="IPR000719">
    <property type="entry name" value="Prot_kinase_dom"/>
</dbReference>
<evidence type="ECO:0000256" key="8">
    <source>
        <dbReference type="ARBA" id="ARBA00023170"/>
    </source>
</evidence>
<keyword evidence="13" id="KW-0418">Kinase</keyword>
<keyword evidence="6 10" id="KW-1133">Transmembrane helix</keyword>
<sequence length="715" mass="76825">MAVASFASSFSLLNLVTSFIAFAFVRANTDANDVQALQVLYGALNNPSLSGWKLSGGDPCGESWQGVKCDGSAVISLELSGLGLSGTLGYLLSNFASLKTMDLSDNNIHDVIPFQMPPNLTTLNLASNNLSGSLPYSISGMVSLNYLNISGNLLSQSIGDVFANHSALATIDLSHNNLSGDLPNSISSLSNLSTLHVQHNQLTGSLNLLVGLPLDSLNVAENHFTGWVPQELKSIPNFVYDGNSFDNGPAPPPPPYTPHPSGRSSKQNHSSSGASTHSSEGSSQLSSHGNKKSVTIVTIIGIVLAASLLLLLGSLALLFCKSKHKTEDRGGQMSEGSVSNGAEKVNMDMQEQRVTRTAAVPDLKPIPSEKLTIDKMHVRSGSLKQMKSPITAASYPVASLQTATNSFSQDNIIGEGSLGRVYRAEFSNGKVMAVKKIDNSALSLQEEDNFLEAVSNMSRLRHPNIVSLAGYCSEHGQRLLVYEYVGNGSLHDMLHFSDDGSKRLTWNARVRVALGTARALEYLHEVCLPSVVHKNFKSANILLDEEFNPHLSDCGLAALTPITERQVSTQMVGSFGYSAPEFALSGVYTTKSDIYSFGVVMLELLTGRKPLDSSRPRSEQSLVRWATPQLHDIDALAKMVDPALNGVYPAKSLSRFADIIALCVQPEPEFRPPMSEVVQALVRLVQRAGLAGRRPSDDSGFGLKTPDHDVIDMLF</sequence>
<dbReference type="EC" id="2.7.11.30" evidence="13"/>
<dbReference type="PROSITE" id="PS50011">
    <property type="entry name" value="PROTEIN_KINASE_DOM"/>
    <property type="match status" value="1"/>
</dbReference>
<dbReference type="Pfam" id="PF00560">
    <property type="entry name" value="LRR_1"/>
    <property type="match status" value="1"/>
</dbReference>
<dbReference type="SUPFAM" id="SSF56112">
    <property type="entry name" value="Protein kinase-like (PK-like)"/>
    <property type="match status" value="1"/>
</dbReference>
<keyword evidence="8 13" id="KW-0675">Receptor</keyword>
<dbReference type="GO" id="GO:0005524">
    <property type="term" value="F:ATP binding"/>
    <property type="evidence" value="ECO:0007669"/>
    <property type="project" value="InterPro"/>
</dbReference>
<evidence type="ECO:0000256" key="1">
    <source>
        <dbReference type="ARBA" id="ARBA00004370"/>
    </source>
</evidence>
<dbReference type="PANTHER" id="PTHR48007:SF34">
    <property type="entry name" value="PROTEIN STRUBBELIG-RECEPTOR FAMILY 8 ISOFORM X1"/>
    <property type="match status" value="1"/>
</dbReference>
<keyword evidence="13" id="KW-0808">Transferase</keyword>
<protein>
    <submittedName>
        <fullName evidence="13">Receptor protein serine/threonine kinase</fullName>
        <ecNumber evidence="13">2.7.11.30</ecNumber>
    </submittedName>
</protein>
<feature type="transmembrane region" description="Helical" evidence="10">
    <location>
        <begin position="294"/>
        <end position="319"/>
    </location>
</feature>
<dbReference type="FunFam" id="3.30.200.20:FF:000125">
    <property type="entry name" value="Protein STRUBBELIG-RECEPTOR FAMILY 8"/>
    <property type="match status" value="1"/>
</dbReference>
<name>A0A7C9APV5_OPUST</name>
<keyword evidence="5" id="KW-0677">Repeat</keyword>